<feature type="chain" id="PRO_5038538195" description="Lipoprotein" evidence="1">
    <location>
        <begin position="28"/>
        <end position="316"/>
    </location>
</feature>
<dbReference type="Proteomes" id="UP000823631">
    <property type="component" value="Unassembled WGS sequence"/>
</dbReference>
<name>A0A9D9DAL6_9GAMM</name>
<dbReference type="EMBL" id="JADINH010000084">
    <property type="protein sequence ID" value="MBO8415513.1"/>
    <property type="molecule type" value="Genomic_DNA"/>
</dbReference>
<proteinExistence type="predicted"/>
<accession>A0A9D9DAL6</accession>
<feature type="signal peptide" evidence="1">
    <location>
        <begin position="1"/>
        <end position="27"/>
    </location>
</feature>
<reference evidence="2" key="2">
    <citation type="journal article" date="2021" name="PeerJ">
        <title>Extensive microbial diversity within the chicken gut microbiome revealed by metagenomics and culture.</title>
        <authorList>
            <person name="Gilroy R."/>
            <person name="Ravi A."/>
            <person name="Getino M."/>
            <person name="Pursley I."/>
            <person name="Horton D.L."/>
            <person name="Alikhan N.F."/>
            <person name="Baker D."/>
            <person name="Gharbi K."/>
            <person name="Hall N."/>
            <person name="Watson M."/>
            <person name="Adriaenssens E.M."/>
            <person name="Foster-Nyarko E."/>
            <person name="Jarju S."/>
            <person name="Secka A."/>
            <person name="Antonio M."/>
            <person name="Oren A."/>
            <person name="Chaudhuri R.R."/>
            <person name="La Ragione R."/>
            <person name="Hildebrand F."/>
            <person name="Pallen M.J."/>
        </authorList>
    </citation>
    <scope>NUCLEOTIDE SEQUENCE</scope>
    <source>
        <strain evidence="2">17213</strain>
    </source>
</reference>
<organism evidence="2 3">
    <name type="scientific">Candidatus Avisuccinivibrio stercorigallinarum</name>
    <dbReference type="NCBI Taxonomy" id="2840704"/>
    <lineage>
        <taxon>Bacteria</taxon>
        <taxon>Pseudomonadati</taxon>
        <taxon>Pseudomonadota</taxon>
        <taxon>Gammaproteobacteria</taxon>
        <taxon>Aeromonadales</taxon>
        <taxon>Succinivibrionaceae</taxon>
        <taxon>Succinivibrionaceae incertae sedis</taxon>
        <taxon>Candidatus Avisuccinivibrio</taxon>
    </lineage>
</organism>
<evidence type="ECO:0000313" key="3">
    <source>
        <dbReference type="Proteomes" id="UP000823631"/>
    </source>
</evidence>
<evidence type="ECO:0000313" key="2">
    <source>
        <dbReference type="EMBL" id="MBO8415513.1"/>
    </source>
</evidence>
<evidence type="ECO:0008006" key="4">
    <source>
        <dbReference type="Google" id="ProtNLM"/>
    </source>
</evidence>
<reference evidence="2" key="1">
    <citation type="submission" date="2020-10" db="EMBL/GenBank/DDBJ databases">
        <authorList>
            <person name="Gilroy R."/>
        </authorList>
    </citation>
    <scope>NUCLEOTIDE SEQUENCE</scope>
    <source>
        <strain evidence="2">17213</strain>
    </source>
</reference>
<comment type="caution">
    <text evidence="2">The sequence shown here is derived from an EMBL/GenBank/DDBJ whole genome shotgun (WGS) entry which is preliminary data.</text>
</comment>
<dbReference type="PROSITE" id="PS51257">
    <property type="entry name" value="PROKAR_LIPOPROTEIN"/>
    <property type="match status" value="1"/>
</dbReference>
<protein>
    <recommendedName>
        <fullName evidence="4">Lipoprotein</fullName>
    </recommendedName>
</protein>
<sequence length="316" mass="36004">MGRKAKLHLQPFLCTALAALLFAGCSAAPYQQFYDSLLSSVPVYRTSYSFAASALEEKNDQLRNYYNASFTYADAEIDAKIAGERQGDEVSLYLTTAPVGLTQTEWYQSRPAGVYPSIHIASFDSSASGLSSTAFKQKIFYNPRTEELDHGFFAAHGVSRRYVMSHCKLIVRYLNDVLPLPFAFDTKAHDDLYMQRAWGPAVTLIASFKYGNTDKRERGYSRGKLPNEFFEVPYVEDLRGTEREPNVLVIFPHYKDLYGSVLPGAFAPKMDTWIRHYRCNPEQIKEARREFLEDNEQARAEYQRLVEKHGFDASVL</sequence>
<evidence type="ECO:0000256" key="1">
    <source>
        <dbReference type="SAM" id="SignalP"/>
    </source>
</evidence>
<gene>
    <name evidence="2" type="ORF">IAB19_03915</name>
</gene>
<dbReference type="AlphaFoldDB" id="A0A9D9DAL6"/>
<keyword evidence="1" id="KW-0732">Signal</keyword>